<accession>A0ABR6VEH9</accession>
<organism evidence="1 2">
    <name type="scientific">Pseudomonas taiwanensis</name>
    <dbReference type="NCBI Taxonomy" id="470150"/>
    <lineage>
        <taxon>Bacteria</taxon>
        <taxon>Pseudomonadati</taxon>
        <taxon>Pseudomonadota</taxon>
        <taxon>Gammaproteobacteria</taxon>
        <taxon>Pseudomonadales</taxon>
        <taxon>Pseudomonadaceae</taxon>
        <taxon>Pseudomonas</taxon>
    </lineage>
</organism>
<protein>
    <submittedName>
        <fullName evidence="1">Uncharacterized protein</fullName>
    </submittedName>
</protein>
<proteinExistence type="predicted"/>
<dbReference type="RefSeq" id="WP_186599213.1">
    <property type="nucleotide sequence ID" value="NZ_JABWRS010000048.1"/>
</dbReference>
<keyword evidence="2" id="KW-1185">Reference proteome</keyword>
<gene>
    <name evidence="1" type="ORF">HU747_25475</name>
</gene>
<dbReference type="EMBL" id="JABWRS010000048">
    <property type="protein sequence ID" value="MBC3478933.1"/>
    <property type="molecule type" value="Genomic_DNA"/>
</dbReference>
<evidence type="ECO:0000313" key="2">
    <source>
        <dbReference type="Proteomes" id="UP000628086"/>
    </source>
</evidence>
<name>A0ABR6VEH9_9PSED</name>
<reference evidence="1 2" key="1">
    <citation type="journal article" date="2020" name="Microorganisms">
        <title>Reliable Identification of Environmental Pseudomonas Isolates Using the rpoD Gene.</title>
        <authorList>
            <consortium name="The Broad Institute Genome Sequencing Platform"/>
            <person name="Girard L."/>
            <person name="Lood C."/>
            <person name="Rokni-Zadeh H."/>
            <person name="van Noort V."/>
            <person name="Lavigne R."/>
            <person name="De Mot R."/>
        </authorList>
    </citation>
    <scope>NUCLEOTIDE SEQUENCE [LARGE SCALE GENOMIC DNA]</scope>
    <source>
        <strain evidence="1 2">RW7P2</strain>
    </source>
</reference>
<comment type="caution">
    <text evidence="1">The sequence shown here is derived from an EMBL/GenBank/DDBJ whole genome shotgun (WGS) entry which is preliminary data.</text>
</comment>
<dbReference type="Proteomes" id="UP000628086">
    <property type="component" value="Unassembled WGS sequence"/>
</dbReference>
<sequence length="249" mass="28674">MVDYYNFLVAHSVAGEKLDFVKNYSAFEQWMQNVGGKIERCGGKNGRVIKFGREKYLKELNEGKVDVIELYSERIWEKGEGSETLNCDFSSVLSADEGLLLTAFSEKLSLKSLVESFLSCPEWYVDFDYAYAYTESHAFGFGYAFGRHVPDEEHPLMWSRRDETIMWLKMQWAGKTDEYIRDVYPVNLFSVRKLQALPPQKLELLYAVMSQHGEILDKSGFKVWALSDVDRESARKKLSEVDLLASCMA</sequence>
<evidence type="ECO:0000313" key="1">
    <source>
        <dbReference type="EMBL" id="MBC3478933.1"/>
    </source>
</evidence>